<dbReference type="Pfam" id="PF01687">
    <property type="entry name" value="Flavokinase"/>
    <property type="match status" value="1"/>
</dbReference>
<dbReference type="SUPFAM" id="SSF82114">
    <property type="entry name" value="Riboflavin kinase-like"/>
    <property type="match status" value="1"/>
</dbReference>
<sequence>MVQTAADLAGKDLPAAPVRTESSRRLRPDIVGPEIPGSPFPIYLSGDVQRGFGRGGKDLGCPTANLPDESLPPMSTVTQTGVYFGYAQVPDAAEGDNGVLPMVMSLGYNPFYGNKQLTAEIHIMHEFKSDFYGRGMKAVVLGYIRPELDYVSREGLIEDIETDKRVALKSLARPGYEQYQADSHFTTLDQQNPKL</sequence>
<evidence type="ECO:0000256" key="7">
    <source>
        <dbReference type="ARBA" id="ARBA00022643"/>
    </source>
</evidence>
<dbReference type="SMART" id="SM00904">
    <property type="entry name" value="Flavokinase"/>
    <property type="match status" value="1"/>
</dbReference>
<keyword evidence="10" id="KW-0067">ATP-binding</keyword>
<keyword evidence="9" id="KW-0547">Nucleotide-binding</keyword>
<dbReference type="PANTHER" id="PTHR22749:SF6">
    <property type="entry name" value="RIBOFLAVIN KINASE"/>
    <property type="match status" value="1"/>
</dbReference>
<evidence type="ECO:0000256" key="12">
    <source>
        <dbReference type="SAM" id="MobiDB-lite"/>
    </source>
</evidence>
<dbReference type="GO" id="GO:0009398">
    <property type="term" value="P:FMN biosynthetic process"/>
    <property type="evidence" value="ECO:0007669"/>
    <property type="project" value="UniProtKB-UniPathway"/>
</dbReference>
<evidence type="ECO:0000256" key="1">
    <source>
        <dbReference type="ARBA" id="ARBA00003572"/>
    </source>
</evidence>
<keyword evidence="14" id="KW-0418">Kinase</keyword>
<dbReference type="GO" id="GO:0009231">
    <property type="term" value="P:riboflavin biosynthetic process"/>
    <property type="evidence" value="ECO:0007669"/>
    <property type="project" value="InterPro"/>
</dbReference>
<comment type="pathway">
    <text evidence="2">Cofactor biosynthesis; FMN biosynthesis; FMN from riboflavin (ATP route): step 1/1.</text>
</comment>
<accession>A0A8K0UWU1</accession>
<evidence type="ECO:0000256" key="2">
    <source>
        <dbReference type="ARBA" id="ARBA00005201"/>
    </source>
</evidence>
<keyword evidence="6" id="KW-0285">Flavoprotein</keyword>
<feature type="domain" description="Riboflavin kinase" evidence="13">
    <location>
        <begin position="37"/>
        <end position="172"/>
    </location>
</feature>
<proteinExistence type="inferred from homology"/>
<dbReference type="OrthoDB" id="276388at2759"/>
<evidence type="ECO:0000256" key="5">
    <source>
        <dbReference type="ARBA" id="ARBA00017394"/>
    </source>
</evidence>
<evidence type="ECO:0000256" key="10">
    <source>
        <dbReference type="ARBA" id="ARBA00022840"/>
    </source>
</evidence>
<name>A0A8K0UWU1_9AGAR</name>
<evidence type="ECO:0000256" key="11">
    <source>
        <dbReference type="ARBA" id="ARBA00029960"/>
    </source>
</evidence>
<evidence type="ECO:0000313" key="14">
    <source>
        <dbReference type="EMBL" id="KAH8106263.1"/>
    </source>
</evidence>
<dbReference type="InterPro" id="IPR023465">
    <property type="entry name" value="Riboflavin_kinase_dom_sf"/>
</dbReference>
<evidence type="ECO:0000313" key="15">
    <source>
        <dbReference type="Proteomes" id="UP000813824"/>
    </source>
</evidence>
<evidence type="ECO:0000256" key="9">
    <source>
        <dbReference type="ARBA" id="ARBA00022741"/>
    </source>
</evidence>
<dbReference type="InterPro" id="IPR015865">
    <property type="entry name" value="Riboflavin_kinase_bac/euk"/>
</dbReference>
<dbReference type="Proteomes" id="UP000813824">
    <property type="component" value="Unassembled WGS sequence"/>
</dbReference>
<keyword evidence="15" id="KW-1185">Reference proteome</keyword>
<comment type="function">
    <text evidence="1">Catalyzes the phosphorylation of riboflavin (vitamin B2) to form flavin mononucleotide (FMN) coenzyme.</text>
</comment>
<dbReference type="EMBL" id="JAEVFJ010000003">
    <property type="protein sequence ID" value="KAH8106263.1"/>
    <property type="molecule type" value="Genomic_DNA"/>
</dbReference>
<evidence type="ECO:0000256" key="4">
    <source>
        <dbReference type="ARBA" id="ARBA00012105"/>
    </source>
</evidence>
<dbReference type="GO" id="GO:0005524">
    <property type="term" value="F:ATP binding"/>
    <property type="evidence" value="ECO:0007669"/>
    <property type="project" value="UniProtKB-KW"/>
</dbReference>
<dbReference type="GO" id="GO:0005739">
    <property type="term" value="C:mitochondrion"/>
    <property type="evidence" value="ECO:0007669"/>
    <property type="project" value="TreeGrafter"/>
</dbReference>
<dbReference type="UniPathway" id="UPA00276">
    <property type="reaction ID" value="UER00406"/>
</dbReference>
<gene>
    <name evidence="14" type="ORF">BXZ70DRAFT_427657</name>
</gene>
<reference evidence="14" key="1">
    <citation type="journal article" date="2021" name="New Phytol.">
        <title>Evolutionary innovations through gain and loss of genes in the ectomycorrhizal Boletales.</title>
        <authorList>
            <person name="Wu G."/>
            <person name="Miyauchi S."/>
            <person name="Morin E."/>
            <person name="Kuo A."/>
            <person name="Drula E."/>
            <person name="Varga T."/>
            <person name="Kohler A."/>
            <person name="Feng B."/>
            <person name="Cao Y."/>
            <person name="Lipzen A."/>
            <person name="Daum C."/>
            <person name="Hundley H."/>
            <person name="Pangilinan J."/>
            <person name="Johnson J."/>
            <person name="Barry K."/>
            <person name="LaButti K."/>
            <person name="Ng V."/>
            <person name="Ahrendt S."/>
            <person name="Min B."/>
            <person name="Choi I.G."/>
            <person name="Park H."/>
            <person name="Plett J.M."/>
            <person name="Magnuson J."/>
            <person name="Spatafora J.W."/>
            <person name="Nagy L.G."/>
            <person name="Henrissat B."/>
            <person name="Grigoriev I.V."/>
            <person name="Yang Z.L."/>
            <person name="Xu J."/>
            <person name="Martin F.M."/>
        </authorList>
    </citation>
    <scope>NUCLEOTIDE SEQUENCE</scope>
    <source>
        <strain evidence="14">KKN 215</strain>
    </source>
</reference>
<dbReference type="Gene3D" id="2.40.30.30">
    <property type="entry name" value="Riboflavin kinase-like"/>
    <property type="match status" value="1"/>
</dbReference>
<keyword evidence="7" id="KW-0288">FMN</keyword>
<dbReference type="PANTHER" id="PTHR22749">
    <property type="entry name" value="RIBOFLAVIN KINASE/FMN ADENYLYLTRANSFERASE"/>
    <property type="match status" value="1"/>
</dbReference>
<dbReference type="InterPro" id="IPR023468">
    <property type="entry name" value="Riboflavin_kinase"/>
</dbReference>
<feature type="region of interest" description="Disordered" evidence="12">
    <location>
        <begin position="1"/>
        <end position="31"/>
    </location>
</feature>
<comment type="caution">
    <text evidence="14">The sequence shown here is derived from an EMBL/GenBank/DDBJ whole genome shotgun (WGS) entry which is preliminary data.</text>
</comment>
<evidence type="ECO:0000256" key="8">
    <source>
        <dbReference type="ARBA" id="ARBA00022679"/>
    </source>
</evidence>
<evidence type="ECO:0000256" key="3">
    <source>
        <dbReference type="ARBA" id="ARBA00010108"/>
    </source>
</evidence>
<protein>
    <recommendedName>
        <fullName evidence="5">Riboflavin kinase</fullName>
        <ecNumber evidence="4">2.7.1.26</ecNumber>
    </recommendedName>
    <alternativeName>
        <fullName evidence="11">Flavin mononucleotide kinase 1</fullName>
    </alternativeName>
</protein>
<comment type="similarity">
    <text evidence="3">Belongs to the flavokinase family.</text>
</comment>
<organism evidence="14 15">
    <name type="scientific">Cristinia sonorae</name>
    <dbReference type="NCBI Taxonomy" id="1940300"/>
    <lineage>
        <taxon>Eukaryota</taxon>
        <taxon>Fungi</taxon>
        <taxon>Dikarya</taxon>
        <taxon>Basidiomycota</taxon>
        <taxon>Agaricomycotina</taxon>
        <taxon>Agaricomycetes</taxon>
        <taxon>Agaricomycetidae</taxon>
        <taxon>Agaricales</taxon>
        <taxon>Pleurotineae</taxon>
        <taxon>Stephanosporaceae</taxon>
        <taxon>Cristinia</taxon>
    </lineage>
</organism>
<evidence type="ECO:0000259" key="13">
    <source>
        <dbReference type="SMART" id="SM00904"/>
    </source>
</evidence>
<dbReference type="GO" id="GO:0008531">
    <property type="term" value="F:riboflavin kinase activity"/>
    <property type="evidence" value="ECO:0007669"/>
    <property type="project" value="UniProtKB-EC"/>
</dbReference>
<dbReference type="AlphaFoldDB" id="A0A8K0UWU1"/>
<evidence type="ECO:0000256" key="6">
    <source>
        <dbReference type="ARBA" id="ARBA00022630"/>
    </source>
</evidence>
<dbReference type="EC" id="2.7.1.26" evidence="4"/>
<keyword evidence="8" id="KW-0808">Transferase</keyword>